<dbReference type="PANTHER" id="PTHR32308">
    <property type="entry name" value="LYASE BETA SUBUNIT, PUTATIVE (AFU_ORTHOLOGUE AFUA_4G13030)-RELATED"/>
    <property type="match status" value="1"/>
</dbReference>
<dbReference type="Gene3D" id="3.20.20.60">
    <property type="entry name" value="Phosphoenolpyruvate-binding domains"/>
    <property type="match status" value="1"/>
</dbReference>
<dbReference type="InterPro" id="IPR011206">
    <property type="entry name" value="Citrate_lyase_beta/mcl1/mcl2"/>
</dbReference>
<protein>
    <submittedName>
        <fullName evidence="9">CoA ester lyase</fullName>
    </submittedName>
</protein>
<feature type="binding site" evidence="5">
    <location>
        <position position="177"/>
    </location>
    <ligand>
        <name>substrate</name>
    </ligand>
</feature>
<sequence>MRRWTKRASCRRGRLRRRPTASATGWGSDRPIARRRFENRNGHIVRDKTAPTIRSFFIAPGNRRDLVLKFPRFKADFSIIDLEDGTPPGEKDNARDGLAGLVSDLRAADLSGLLGVRVNEPWSDWHLADVEAAACLPIDILVIPKLEAPDQLFAAVHAVRRAERSSPRGRTILAGIESVRGVANAERIFGAYPEISCAYFGAEDFLADIGGLRTRSSAEVQHARAHVLLHAKQFGLTAVDQPIADVRDEALFRVDAEAARQMGYDGKVCLLPKQVEIAHEIFTPSAEEVAYAERLLAAYAEATSRGIGTIDFEGKMIDGPLVKRAQRAVALGANRSGTGTN</sequence>
<keyword evidence="3 6" id="KW-0479">Metal-binding</keyword>
<dbReference type="KEGG" id="sufl:FIL70_08515"/>
<dbReference type="InterPro" id="IPR040442">
    <property type="entry name" value="Pyrv_kinase-like_dom_sf"/>
</dbReference>
<evidence type="ECO:0000313" key="10">
    <source>
        <dbReference type="Proteomes" id="UP000311469"/>
    </source>
</evidence>
<proteinExistence type="inferred from homology"/>
<evidence type="ECO:0000256" key="1">
    <source>
        <dbReference type="ARBA" id="ARBA00001946"/>
    </source>
</evidence>
<feature type="domain" description="HpcH/HpaI aldolase/citrate lyase" evidence="8">
    <location>
        <begin position="55"/>
        <end position="270"/>
    </location>
</feature>
<evidence type="ECO:0000256" key="2">
    <source>
        <dbReference type="ARBA" id="ARBA00005568"/>
    </source>
</evidence>
<reference evidence="9 10" key="1">
    <citation type="submission" date="2019-06" db="EMBL/GenBank/DDBJ databases">
        <title>Genome organization and adaptive potential of archetypical organophosphate degarding Sphingobium fuliginis ATCC 27551.</title>
        <authorList>
            <person name="Sarwar A."/>
            <person name="Parthasarathy S."/>
            <person name="Singh C."/>
            <person name="Siddavattam D."/>
        </authorList>
    </citation>
    <scope>NUCLEOTIDE SEQUENCE [LARGE SCALE GENOMIC DNA]</scope>
    <source>
        <strain evidence="9 10">ATCC 27551</strain>
    </source>
</reference>
<keyword evidence="9" id="KW-0456">Lyase</keyword>
<feature type="region of interest" description="Disordered" evidence="7">
    <location>
        <begin position="1"/>
        <end position="28"/>
    </location>
</feature>
<dbReference type="GO" id="GO:0000287">
    <property type="term" value="F:magnesium ion binding"/>
    <property type="evidence" value="ECO:0007669"/>
    <property type="project" value="TreeGrafter"/>
</dbReference>
<evidence type="ECO:0000313" key="9">
    <source>
        <dbReference type="EMBL" id="QDC37255.1"/>
    </source>
</evidence>
<dbReference type="InterPro" id="IPR015813">
    <property type="entry name" value="Pyrv/PenolPyrv_kinase-like_dom"/>
</dbReference>
<gene>
    <name evidence="9" type="ORF">FIL70_08515</name>
</gene>
<name>A0A5B8CEE6_SPHSA</name>
<evidence type="ECO:0000256" key="4">
    <source>
        <dbReference type="ARBA" id="ARBA00022842"/>
    </source>
</evidence>
<evidence type="ECO:0000259" key="8">
    <source>
        <dbReference type="Pfam" id="PF03328"/>
    </source>
</evidence>
<evidence type="ECO:0000256" key="6">
    <source>
        <dbReference type="PIRSR" id="PIRSR015582-2"/>
    </source>
</evidence>
<evidence type="ECO:0000256" key="5">
    <source>
        <dbReference type="PIRSR" id="PIRSR015582-1"/>
    </source>
</evidence>
<dbReference type="Pfam" id="PF03328">
    <property type="entry name" value="HpcH_HpaI"/>
    <property type="match status" value="1"/>
</dbReference>
<dbReference type="PANTHER" id="PTHR32308:SF0">
    <property type="entry name" value="HPCH_HPAI ALDOLASE_CITRATE LYASE DOMAIN-CONTAINING PROTEIN"/>
    <property type="match status" value="1"/>
</dbReference>
<organism evidence="9 10">
    <name type="scientific">Sphingobium fuliginis ATCC 27551</name>
    <dbReference type="NCBI Taxonomy" id="1208342"/>
    <lineage>
        <taxon>Bacteria</taxon>
        <taxon>Pseudomonadati</taxon>
        <taxon>Pseudomonadota</taxon>
        <taxon>Alphaproteobacteria</taxon>
        <taxon>Sphingomonadales</taxon>
        <taxon>Sphingomonadaceae</taxon>
        <taxon>Sphingobium</taxon>
    </lineage>
</organism>
<dbReference type="Proteomes" id="UP000311469">
    <property type="component" value="Chromosome cSF1"/>
</dbReference>
<comment type="similarity">
    <text evidence="2">Belongs to the HpcH/HpaI aldolase family.</text>
</comment>
<feature type="binding site" evidence="5">
    <location>
        <position position="117"/>
    </location>
    <ligand>
        <name>substrate</name>
    </ligand>
</feature>
<dbReference type="PIRSF" id="PIRSF015582">
    <property type="entry name" value="Cit_lyase_B"/>
    <property type="match status" value="1"/>
</dbReference>
<dbReference type="InterPro" id="IPR005000">
    <property type="entry name" value="Aldolase/citrate-lyase_domain"/>
</dbReference>
<dbReference type="GO" id="GO:0016829">
    <property type="term" value="F:lyase activity"/>
    <property type="evidence" value="ECO:0007669"/>
    <property type="project" value="UniProtKB-KW"/>
</dbReference>
<dbReference type="GO" id="GO:0006107">
    <property type="term" value="P:oxaloacetate metabolic process"/>
    <property type="evidence" value="ECO:0007669"/>
    <property type="project" value="TreeGrafter"/>
</dbReference>
<accession>A0A5B8CEE6</accession>
<evidence type="ECO:0000256" key="3">
    <source>
        <dbReference type="ARBA" id="ARBA00022723"/>
    </source>
</evidence>
<keyword evidence="4 6" id="KW-0460">Magnesium</keyword>
<feature type="binding site" evidence="6">
    <location>
        <position position="204"/>
    </location>
    <ligand>
        <name>Mg(2+)</name>
        <dbReference type="ChEBI" id="CHEBI:18420"/>
    </ligand>
</feature>
<dbReference type="SUPFAM" id="SSF51621">
    <property type="entry name" value="Phosphoenolpyruvate/pyruvate domain"/>
    <property type="match status" value="1"/>
</dbReference>
<feature type="compositionally biased region" description="Basic residues" evidence="7">
    <location>
        <begin position="1"/>
        <end position="19"/>
    </location>
</feature>
<comment type="cofactor">
    <cofactor evidence="1">
        <name>Mg(2+)</name>
        <dbReference type="ChEBI" id="CHEBI:18420"/>
    </cofactor>
</comment>
<feature type="binding site" evidence="6">
    <location>
        <position position="177"/>
    </location>
    <ligand>
        <name>Mg(2+)</name>
        <dbReference type="ChEBI" id="CHEBI:18420"/>
    </ligand>
</feature>
<dbReference type="AlphaFoldDB" id="A0A5B8CEE6"/>
<dbReference type="EMBL" id="CP041016">
    <property type="protein sequence ID" value="QDC37255.1"/>
    <property type="molecule type" value="Genomic_DNA"/>
</dbReference>
<evidence type="ECO:0000256" key="7">
    <source>
        <dbReference type="SAM" id="MobiDB-lite"/>
    </source>
</evidence>